<reference evidence="15 16" key="3">
    <citation type="submission" date="2019-11" db="EMBL/GenBank/DDBJ databases">
        <title>A de novo genome assembly of a pear dwarfing rootstock.</title>
        <authorList>
            <person name="Wang F."/>
            <person name="Wang J."/>
            <person name="Li S."/>
            <person name="Zhang Y."/>
            <person name="Fang M."/>
            <person name="Ma L."/>
            <person name="Zhao Y."/>
            <person name="Jiang S."/>
        </authorList>
    </citation>
    <scope>NUCLEOTIDE SEQUENCE [LARGE SCALE GENOMIC DNA]</scope>
    <source>
        <strain evidence="15">S2</strain>
        <tissue evidence="15">Leaf</tissue>
    </source>
</reference>
<evidence type="ECO:0000313" key="15">
    <source>
        <dbReference type="EMBL" id="KAB2619517.1"/>
    </source>
</evidence>
<accession>A0A5N5GWK5</accession>
<dbReference type="AlphaFoldDB" id="A0A5N5GWK5"/>
<evidence type="ECO:0000256" key="2">
    <source>
        <dbReference type="ARBA" id="ARBA00006577"/>
    </source>
</evidence>
<keyword evidence="10 11" id="KW-0413">Isomerase</keyword>
<sequence length="1026" mass="115950">MEVEKGTNLSDIENDLDEEPGEVIESAPPLEVSEERELGSSGIKKELLQRGYGYDAPEFGDEATVHYVGTLLDGTKIESTRDGDDPLTIKVGEGRVVKGLDYAVVTMKKGEIALFTLPAELGYDNAAVRFEVELISWIRVVDLSRDGGIVKKIVEKGERNELPSDLDEVLVKYRAALADGTVVAETPEEGIEFYVKDGHFCPAFPKAIKTMKRGEKAKLIVQPRYAFGEEGRDANEGFTSIPPSSVLNIDTELVSFKPVIDITGDAKVLKKILKEGEGAWTANEGASVTVSYIARLEDGTVFDKKGVDGEQPLEFITDEEQVIAGLDRAVATMKKGELAILTIHPDFGFGSVEVRRDLAVVPPCSNVFFEVEMLDFIREKAPWEMSNQERLEAAGKKKEEGNLLFKKGKHQQAGKKYDKAADYVSEDGNFGDDESKLARPLRMLCWLNGAACSLKLNDFQEAIKLCSKVLDIEFHNVKALYRRAQAYMEIADLVLAELDIKKALEVDPHNREVKLIEKNLKRLQVESDKRDAKLYTNIFGRATKDFLLLAVVCSCFYFCFYSHLFQMFAHRCFQSLTHSWLNFFPDSRDLFLLNLKPGTNLTLYVGVGEEEEVQLFYYFVKTERKPEEAPLMLWLTGGPGCSSLTALLYEMGPLNFNIEQYNRSLPTLTLNPYAWTKVSSIIFVDSPVGTGFSYARSSFASQPSDSEQVGHALQFLRKWLVDHPEFMSNPFFVGGESYSGIPVPVLAQLISDGNQEGVIPAINLQGYILGNPLTVPQDERNSQITFAHGMGLIPDDLFESLERSCGGEYQTIDPRNAECLKHKQAYHACISQINLVHILEWNCELVSLKPPLHMLDKRRYLSNKDYNVFSESTPPPTLDCRSYGYLLSEYWTNDQYVREALHIRKGSIRRWQRCSYDRPYKYDIHTSIQFHAKLSAQGYYRSLIYSGDHDMMVPFMATQAWIRSLNYSIVNDWRPWFVKGQVAGYTRTYSNRMTYATVKGAGHTAPEYKPEECSTMYTKWLYEEPL</sequence>
<evidence type="ECO:0000256" key="5">
    <source>
        <dbReference type="ARBA" id="ARBA00022729"/>
    </source>
</evidence>
<dbReference type="PROSITE" id="PS50005">
    <property type="entry name" value="TPR"/>
    <property type="match status" value="1"/>
</dbReference>
<dbReference type="GO" id="GO:0016752">
    <property type="term" value="F:sinapoyltransferase activity"/>
    <property type="evidence" value="ECO:0007669"/>
    <property type="project" value="UniProtKB-ARBA"/>
</dbReference>
<evidence type="ECO:0000256" key="3">
    <source>
        <dbReference type="ARBA" id="ARBA00009431"/>
    </source>
</evidence>
<keyword evidence="8 11" id="KW-0697">Rotamase</keyword>
<dbReference type="FunFam" id="3.10.50.40:FF:000017">
    <property type="entry name" value="Peptidylprolyl isomerase"/>
    <property type="match status" value="1"/>
</dbReference>
<dbReference type="Gene3D" id="3.10.50.40">
    <property type="match status" value="3"/>
</dbReference>
<evidence type="ECO:0000256" key="13">
    <source>
        <dbReference type="SAM" id="MobiDB-lite"/>
    </source>
</evidence>
<dbReference type="PANTHER" id="PTHR46512:SF9">
    <property type="entry name" value="PEPTIDYLPROLYL ISOMERASE"/>
    <property type="match status" value="1"/>
</dbReference>
<dbReference type="EC" id="5.2.1.8" evidence="4 11"/>
<dbReference type="OrthoDB" id="1902587at2759"/>
<evidence type="ECO:0000256" key="11">
    <source>
        <dbReference type="PROSITE-ProRule" id="PRU00277"/>
    </source>
</evidence>
<evidence type="ECO:0000256" key="12">
    <source>
        <dbReference type="PROSITE-ProRule" id="PRU00339"/>
    </source>
</evidence>
<keyword evidence="9" id="KW-0325">Glycoprotein</keyword>
<comment type="similarity">
    <text evidence="3">Belongs to the peptidase S10 family.</text>
</comment>
<reference evidence="16" key="2">
    <citation type="submission" date="2019-10" db="EMBL/GenBank/DDBJ databases">
        <title>A de novo genome assembly of a pear dwarfing rootstock.</title>
        <authorList>
            <person name="Wang F."/>
            <person name="Wang J."/>
            <person name="Li S."/>
            <person name="Zhang Y."/>
            <person name="Fang M."/>
            <person name="Ma L."/>
            <person name="Zhao Y."/>
            <person name="Jiang S."/>
        </authorList>
    </citation>
    <scope>NUCLEOTIDE SEQUENCE [LARGE SCALE GENOMIC DNA]</scope>
</reference>
<dbReference type="GO" id="GO:0004185">
    <property type="term" value="F:serine-type carboxypeptidase activity"/>
    <property type="evidence" value="ECO:0007669"/>
    <property type="project" value="InterPro"/>
</dbReference>
<keyword evidence="5" id="KW-0732">Signal</keyword>
<dbReference type="InterPro" id="IPR011990">
    <property type="entry name" value="TPR-like_helical_dom_sf"/>
</dbReference>
<dbReference type="Pfam" id="PF00254">
    <property type="entry name" value="FKBP_C"/>
    <property type="match status" value="3"/>
</dbReference>
<dbReference type="InterPro" id="IPR050754">
    <property type="entry name" value="FKBP4/5/8-like"/>
</dbReference>
<dbReference type="PANTHER" id="PTHR46512">
    <property type="entry name" value="PEPTIDYLPROLYL ISOMERASE"/>
    <property type="match status" value="1"/>
</dbReference>
<dbReference type="SUPFAM" id="SSF53474">
    <property type="entry name" value="alpha/beta-Hydrolases"/>
    <property type="match status" value="1"/>
</dbReference>
<dbReference type="GO" id="GO:0019748">
    <property type="term" value="P:secondary metabolic process"/>
    <property type="evidence" value="ECO:0007669"/>
    <property type="project" value="UniProtKB-ARBA"/>
</dbReference>
<comment type="caution">
    <text evidence="15">The sequence shown here is derived from an EMBL/GenBank/DDBJ whole genome shotgun (WGS) entry which is preliminary data.</text>
</comment>
<feature type="domain" description="PPIase FKBP-type" evidence="14">
    <location>
        <begin position="60"/>
        <end position="123"/>
    </location>
</feature>
<feature type="repeat" description="TPR" evidence="12">
    <location>
        <begin position="477"/>
        <end position="510"/>
    </location>
</feature>
<evidence type="ECO:0000256" key="4">
    <source>
        <dbReference type="ARBA" id="ARBA00013194"/>
    </source>
</evidence>
<dbReference type="GO" id="GO:0006508">
    <property type="term" value="P:proteolysis"/>
    <property type="evidence" value="ECO:0007669"/>
    <property type="project" value="InterPro"/>
</dbReference>
<dbReference type="GO" id="GO:0003755">
    <property type="term" value="F:peptidyl-prolyl cis-trans isomerase activity"/>
    <property type="evidence" value="ECO:0007669"/>
    <property type="project" value="UniProtKB-KW"/>
</dbReference>
<evidence type="ECO:0000256" key="8">
    <source>
        <dbReference type="ARBA" id="ARBA00023110"/>
    </source>
</evidence>
<dbReference type="Pfam" id="PF00450">
    <property type="entry name" value="Peptidase_S10"/>
    <property type="match status" value="1"/>
</dbReference>
<dbReference type="SUPFAM" id="SSF48452">
    <property type="entry name" value="TPR-like"/>
    <property type="match status" value="1"/>
</dbReference>
<dbReference type="PROSITE" id="PS50059">
    <property type="entry name" value="FKBP_PPIASE"/>
    <property type="match status" value="3"/>
</dbReference>
<protein>
    <recommendedName>
        <fullName evidence="4 11">peptidylprolyl isomerase</fullName>
        <ecNumber evidence="4 11">5.2.1.8</ecNumber>
    </recommendedName>
</protein>
<name>A0A5N5GWK5_9ROSA</name>
<dbReference type="Proteomes" id="UP000327157">
    <property type="component" value="Chromosome 15"/>
</dbReference>
<dbReference type="InterPro" id="IPR001179">
    <property type="entry name" value="PPIase_FKBP_dom"/>
</dbReference>
<evidence type="ECO:0000313" key="16">
    <source>
        <dbReference type="Proteomes" id="UP000327157"/>
    </source>
</evidence>
<keyword evidence="7 12" id="KW-0802">TPR repeat</keyword>
<evidence type="ECO:0000256" key="1">
    <source>
        <dbReference type="ARBA" id="ARBA00000971"/>
    </source>
</evidence>
<dbReference type="PRINTS" id="PR00724">
    <property type="entry name" value="CRBOXYPTASEC"/>
</dbReference>
<proteinExistence type="inferred from homology"/>
<feature type="region of interest" description="Disordered" evidence="13">
    <location>
        <begin position="1"/>
        <end position="39"/>
    </location>
</feature>
<dbReference type="Gene3D" id="3.40.50.1820">
    <property type="entry name" value="alpha/beta hydrolase"/>
    <property type="match status" value="1"/>
</dbReference>
<organism evidence="15 16">
    <name type="scientific">Pyrus ussuriensis x Pyrus communis</name>
    <dbReference type="NCBI Taxonomy" id="2448454"/>
    <lineage>
        <taxon>Eukaryota</taxon>
        <taxon>Viridiplantae</taxon>
        <taxon>Streptophyta</taxon>
        <taxon>Embryophyta</taxon>
        <taxon>Tracheophyta</taxon>
        <taxon>Spermatophyta</taxon>
        <taxon>Magnoliopsida</taxon>
        <taxon>eudicotyledons</taxon>
        <taxon>Gunneridae</taxon>
        <taxon>Pentapetalae</taxon>
        <taxon>rosids</taxon>
        <taxon>fabids</taxon>
        <taxon>Rosales</taxon>
        <taxon>Rosaceae</taxon>
        <taxon>Amygdaloideae</taxon>
        <taxon>Maleae</taxon>
        <taxon>Pyrus</taxon>
    </lineage>
</organism>
<evidence type="ECO:0000256" key="6">
    <source>
        <dbReference type="ARBA" id="ARBA00022737"/>
    </source>
</evidence>
<feature type="domain" description="PPIase FKBP-type" evidence="14">
    <location>
        <begin position="166"/>
        <end position="257"/>
    </location>
</feature>
<dbReference type="FunFam" id="1.25.40.10:FF:000008">
    <property type="entry name" value="Peptidylprolyl isomerase"/>
    <property type="match status" value="1"/>
</dbReference>
<dbReference type="SMART" id="SM00028">
    <property type="entry name" value="TPR"/>
    <property type="match status" value="3"/>
</dbReference>
<evidence type="ECO:0000256" key="7">
    <source>
        <dbReference type="ARBA" id="ARBA00022803"/>
    </source>
</evidence>
<dbReference type="InterPro" id="IPR046357">
    <property type="entry name" value="PPIase_dom_sf"/>
</dbReference>
<gene>
    <name evidence="15" type="ORF">D8674_015386</name>
</gene>
<dbReference type="FunFam" id="3.40.50.1820:FF:000148">
    <property type="entry name" value="Serine carboxypeptidase-like 11"/>
    <property type="match status" value="1"/>
</dbReference>
<comment type="similarity">
    <text evidence="2">Belongs to the FKBP-type PPIase family.</text>
</comment>
<reference evidence="15 16" key="1">
    <citation type="submission" date="2019-09" db="EMBL/GenBank/DDBJ databases">
        <authorList>
            <person name="Ou C."/>
        </authorList>
    </citation>
    <scope>NUCLEOTIDE SEQUENCE [LARGE SCALE GENOMIC DNA]</scope>
    <source>
        <strain evidence="15">S2</strain>
        <tissue evidence="15">Leaf</tissue>
    </source>
</reference>
<dbReference type="EMBL" id="SMOL01000401">
    <property type="protein sequence ID" value="KAB2619517.1"/>
    <property type="molecule type" value="Genomic_DNA"/>
</dbReference>
<evidence type="ECO:0000256" key="10">
    <source>
        <dbReference type="ARBA" id="ARBA00023235"/>
    </source>
</evidence>
<dbReference type="InterPro" id="IPR029058">
    <property type="entry name" value="AB_hydrolase_fold"/>
</dbReference>
<dbReference type="InterPro" id="IPR019734">
    <property type="entry name" value="TPR_rpt"/>
</dbReference>
<evidence type="ECO:0000259" key="14">
    <source>
        <dbReference type="PROSITE" id="PS50059"/>
    </source>
</evidence>
<comment type="catalytic activity">
    <reaction evidence="1 11">
        <text>[protein]-peptidylproline (omega=180) = [protein]-peptidylproline (omega=0)</text>
        <dbReference type="Rhea" id="RHEA:16237"/>
        <dbReference type="Rhea" id="RHEA-COMP:10747"/>
        <dbReference type="Rhea" id="RHEA-COMP:10748"/>
        <dbReference type="ChEBI" id="CHEBI:83833"/>
        <dbReference type="ChEBI" id="CHEBI:83834"/>
        <dbReference type="EC" id="5.2.1.8"/>
    </reaction>
</comment>
<dbReference type="Gene3D" id="1.25.40.10">
    <property type="entry name" value="Tetratricopeptide repeat domain"/>
    <property type="match status" value="1"/>
</dbReference>
<keyword evidence="6" id="KW-0677">Repeat</keyword>
<feature type="domain" description="PPIase FKBP-type" evidence="14">
    <location>
        <begin position="285"/>
        <end position="377"/>
    </location>
</feature>
<dbReference type="SUPFAM" id="SSF54534">
    <property type="entry name" value="FKBP-like"/>
    <property type="match status" value="3"/>
</dbReference>
<dbReference type="InterPro" id="IPR001563">
    <property type="entry name" value="Peptidase_S10"/>
</dbReference>
<keyword evidence="16" id="KW-1185">Reference proteome</keyword>
<evidence type="ECO:0000256" key="9">
    <source>
        <dbReference type="ARBA" id="ARBA00023180"/>
    </source>
</evidence>
<feature type="compositionally biased region" description="Acidic residues" evidence="13">
    <location>
        <begin position="12"/>
        <end position="22"/>
    </location>
</feature>